<organism evidence="1">
    <name type="scientific">Culex tarsalis</name>
    <name type="common">Encephalitis mosquito</name>
    <dbReference type="NCBI Taxonomy" id="7177"/>
    <lineage>
        <taxon>Eukaryota</taxon>
        <taxon>Metazoa</taxon>
        <taxon>Ecdysozoa</taxon>
        <taxon>Arthropoda</taxon>
        <taxon>Hexapoda</taxon>
        <taxon>Insecta</taxon>
        <taxon>Pterygota</taxon>
        <taxon>Neoptera</taxon>
        <taxon>Endopterygota</taxon>
        <taxon>Diptera</taxon>
        <taxon>Nematocera</taxon>
        <taxon>Culicoidea</taxon>
        <taxon>Culicidae</taxon>
        <taxon>Culicinae</taxon>
        <taxon>Culicini</taxon>
        <taxon>Culex</taxon>
        <taxon>Culex</taxon>
    </lineage>
</organism>
<dbReference type="AlphaFoldDB" id="A0A1Q3FSF2"/>
<evidence type="ECO:0000313" key="1">
    <source>
        <dbReference type="EMBL" id="JAV30524.1"/>
    </source>
</evidence>
<sequence>MADTASGVGAAAAAVGRTTFQWAGAGARMARDGTIYCYQKSKSAVQSLAGTSGEKTAQVESAPTNDSSLLWQTTTALGAVGSTTYQWAGTGAKMARDGTVYCYQKSKNAIAGLASSGEKPVQVCAAPSWGSLAGTTVAIAGAGTTGYLCLQAISSRVGREALRAGCIRNSLCTMSTLGLPIQRSTAVFIGTRLNNYIVQGIVPGLFTAWAFYDTYRLGRWAYNWYYYPTVGQDEMYPKYIGFNKIAA</sequence>
<dbReference type="EMBL" id="GFDL01004521">
    <property type="protein sequence ID" value="JAV30524.1"/>
    <property type="molecule type" value="Transcribed_RNA"/>
</dbReference>
<accession>A0A1Q3FSF2</accession>
<reference evidence="1" key="1">
    <citation type="submission" date="2017-01" db="EMBL/GenBank/DDBJ databases">
        <title>A deep insight into the sialotranscriptome of adult male and female Cluex tarsalis mosquitoes.</title>
        <authorList>
            <person name="Ribeiro J.M."/>
            <person name="Moreira F."/>
            <person name="Bernard K.A."/>
            <person name="Calvo E."/>
        </authorList>
    </citation>
    <scope>NUCLEOTIDE SEQUENCE</scope>
    <source>
        <strain evidence="1">Kern County</strain>
        <tissue evidence="1">Salivary glands</tissue>
    </source>
</reference>
<name>A0A1Q3FSF2_CULTA</name>
<protein>
    <submittedName>
        <fullName evidence="1">Uncharacterized protein</fullName>
    </submittedName>
</protein>
<proteinExistence type="predicted"/>